<protein>
    <submittedName>
        <fullName evidence="5 6">Transcriptional regulator</fullName>
    </submittedName>
</protein>
<gene>
    <name evidence="5" type="ORF">AB447_221570</name>
    <name evidence="6" type="ORF">P8828_15725</name>
</gene>
<dbReference type="PATRIC" id="fig|1664069.3.peg.5278"/>
<dbReference type="EMBL" id="LECW02000026">
    <property type="protein sequence ID" value="KRT92874.1"/>
    <property type="molecule type" value="Genomic_DNA"/>
</dbReference>
<reference evidence="5" key="2">
    <citation type="submission" date="2015-10" db="EMBL/GenBank/DDBJ databases">
        <authorList>
            <person name="Gilbert D.G."/>
        </authorList>
    </citation>
    <scope>NUCLEOTIDE SEQUENCE</scope>
    <source>
        <strain evidence="5">GO-13</strain>
    </source>
</reference>
<dbReference type="InterPro" id="IPR001034">
    <property type="entry name" value="DeoR_HTH"/>
</dbReference>
<dbReference type="PANTHER" id="PTHR38600:SF2">
    <property type="entry name" value="SLL0088 PROTEIN"/>
    <property type="match status" value="1"/>
</dbReference>
<dbReference type="PANTHER" id="PTHR38600">
    <property type="entry name" value="TRANSCRIPTIONAL REGULATORY PROTEIN"/>
    <property type="match status" value="1"/>
</dbReference>
<keyword evidence="8" id="KW-1185">Reference proteome</keyword>
<evidence type="ECO:0000256" key="2">
    <source>
        <dbReference type="ARBA" id="ARBA00023125"/>
    </source>
</evidence>
<comment type="caution">
    <text evidence="5">The sequence shown here is derived from an EMBL/GenBank/DDBJ whole genome shotgun (WGS) entry which is preliminary data.</text>
</comment>
<dbReference type="AlphaFoldDB" id="A0A0J6H7T4"/>
<dbReference type="InterPro" id="IPR011991">
    <property type="entry name" value="ArsR-like_HTH"/>
</dbReference>
<dbReference type="Proteomes" id="UP000036168">
    <property type="component" value="Unassembled WGS sequence"/>
</dbReference>
<evidence type="ECO:0000313" key="7">
    <source>
        <dbReference type="Proteomes" id="UP000036168"/>
    </source>
</evidence>
<dbReference type="SUPFAM" id="SSF46785">
    <property type="entry name" value="Winged helix' DNA-binding domain"/>
    <property type="match status" value="1"/>
</dbReference>
<dbReference type="GO" id="GO:0003700">
    <property type="term" value="F:DNA-binding transcription factor activity"/>
    <property type="evidence" value="ECO:0007669"/>
    <property type="project" value="InterPro"/>
</dbReference>
<evidence type="ECO:0000259" key="4">
    <source>
        <dbReference type="PROSITE" id="PS51000"/>
    </source>
</evidence>
<accession>A0A0J6H7T4</accession>
<dbReference type="GO" id="GO:0003677">
    <property type="term" value="F:DNA binding"/>
    <property type="evidence" value="ECO:0007669"/>
    <property type="project" value="UniProtKB-KW"/>
</dbReference>
<dbReference type="OrthoDB" id="155998at2"/>
<dbReference type="SMART" id="SM00420">
    <property type="entry name" value="HTH_DEOR"/>
    <property type="match status" value="1"/>
</dbReference>
<dbReference type="InterPro" id="IPR036390">
    <property type="entry name" value="WH_DNA-bd_sf"/>
</dbReference>
<evidence type="ECO:0000313" key="5">
    <source>
        <dbReference type="EMBL" id="KRT92874.1"/>
    </source>
</evidence>
<dbReference type="EMBL" id="JARRTL010000015">
    <property type="protein sequence ID" value="MEC0486244.1"/>
    <property type="molecule type" value="Genomic_DNA"/>
</dbReference>
<dbReference type="STRING" id="1664069.BGLY_2327"/>
<dbReference type="PROSITE" id="PS51000">
    <property type="entry name" value="HTH_DEOR_2"/>
    <property type="match status" value="1"/>
</dbReference>
<evidence type="ECO:0000313" key="8">
    <source>
        <dbReference type="Proteomes" id="UP001341297"/>
    </source>
</evidence>
<feature type="domain" description="HTH deoR-type" evidence="4">
    <location>
        <begin position="4"/>
        <end position="64"/>
    </location>
</feature>
<keyword evidence="2 5" id="KW-0238">DNA-binding</keyword>
<keyword evidence="3" id="KW-0804">Transcription</keyword>
<dbReference type="Gene3D" id="1.10.10.10">
    <property type="entry name" value="Winged helix-like DNA-binding domain superfamily/Winged helix DNA-binding domain"/>
    <property type="match status" value="1"/>
</dbReference>
<evidence type="ECO:0000256" key="1">
    <source>
        <dbReference type="ARBA" id="ARBA00023015"/>
    </source>
</evidence>
<keyword evidence="1" id="KW-0805">Transcription regulation</keyword>
<dbReference type="Pfam" id="PF13412">
    <property type="entry name" value="HTH_24"/>
    <property type="match status" value="1"/>
</dbReference>
<accession>A0A0J6ER15</accession>
<proteinExistence type="predicted"/>
<sequence length="215" mass="24783">MDSRLSTKDKILELLKKEKSMTVSQLSKRLGITEMAVRKHLNMLERDSLLTVSEVKQPMGRPLQVFALSPKADELFPKNYENMTVEFLHDLKELHGEEIIDYLLEKRSERQKNSYLPNMQGKTAAEKVEKLTEIQNGKGYMADVTKIDDDTYEIVEHNCPIFAVAKEFKKACACETGMFKKVLGADQVERMTCRADNGDHCRFFVKFNQKKKLNV</sequence>
<evidence type="ECO:0000256" key="3">
    <source>
        <dbReference type="ARBA" id="ARBA00023163"/>
    </source>
</evidence>
<dbReference type="RefSeq" id="WP_048355154.1">
    <property type="nucleotide sequence ID" value="NZ_CP023481.1"/>
</dbReference>
<name>A0A0J6H7T4_9BACI</name>
<dbReference type="InterPro" id="IPR036388">
    <property type="entry name" value="WH-like_DNA-bd_sf"/>
</dbReference>
<dbReference type="Proteomes" id="UP001341297">
    <property type="component" value="Unassembled WGS sequence"/>
</dbReference>
<organism evidence="5 7">
    <name type="scientific">Bacillus glycinifermentans</name>
    <dbReference type="NCBI Taxonomy" id="1664069"/>
    <lineage>
        <taxon>Bacteria</taxon>
        <taxon>Bacillati</taxon>
        <taxon>Bacillota</taxon>
        <taxon>Bacilli</taxon>
        <taxon>Bacillales</taxon>
        <taxon>Bacillaceae</taxon>
        <taxon>Bacillus</taxon>
    </lineage>
</organism>
<evidence type="ECO:0000313" key="6">
    <source>
        <dbReference type="EMBL" id="MEC0486244.1"/>
    </source>
</evidence>
<reference evidence="5 7" key="1">
    <citation type="journal article" date="2015" name="Int. J. Syst. Evol. Microbiol.">
        <title>Bacillus glycinifermentans sp. nov., isolated from fermented soybean paste.</title>
        <authorList>
            <person name="Kim S.J."/>
            <person name="Dunlap C.A."/>
            <person name="Kwon S.W."/>
            <person name="Rooney A.P."/>
        </authorList>
    </citation>
    <scope>NUCLEOTIDE SEQUENCE [LARGE SCALE GENOMIC DNA]</scope>
    <source>
        <strain evidence="5 7">GO-13</strain>
    </source>
</reference>
<dbReference type="CDD" id="cd00090">
    <property type="entry name" value="HTH_ARSR"/>
    <property type="match status" value="1"/>
</dbReference>
<reference evidence="6 8" key="3">
    <citation type="submission" date="2023-03" db="EMBL/GenBank/DDBJ databases">
        <title>Agriculturally important microbes genome sequencing.</title>
        <authorList>
            <person name="Dunlap C."/>
        </authorList>
    </citation>
    <scope>NUCLEOTIDE SEQUENCE [LARGE SCALE GENOMIC DNA]</scope>
    <source>
        <strain evidence="6 8">CBP-3203</strain>
    </source>
</reference>